<reference evidence="2 3" key="1">
    <citation type="journal article" date="2019" name="Nat. Ecol. Evol.">
        <title>Megaphylogeny resolves global patterns of mushroom evolution.</title>
        <authorList>
            <person name="Varga T."/>
            <person name="Krizsan K."/>
            <person name="Foldi C."/>
            <person name="Dima B."/>
            <person name="Sanchez-Garcia M."/>
            <person name="Sanchez-Ramirez S."/>
            <person name="Szollosi G.J."/>
            <person name="Szarkandi J.G."/>
            <person name="Papp V."/>
            <person name="Albert L."/>
            <person name="Andreopoulos W."/>
            <person name="Angelini C."/>
            <person name="Antonin V."/>
            <person name="Barry K.W."/>
            <person name="Bougher N.L."/>
            <person name="Buchanan P."/>
            <person name="Buyck B."/>
            <person name="Bense V."/>
            <person name="Catcheside P."/>
            <person name="Chovatia M."/>
            <person name="Cooper J."/>
            <person name="Damon W."/>
            <person name="Desjardin D."/>
            <person name="Finy P."/>
            <person name="Geml J."/>
            <person name="Haridas S."/>
            <person name="Hughes K."/>
            <person name="Justo A."/>
            <person name="Karasinski D."/>
            <person name="Kautmanova I."/>
            <person name="Kiss B."/>
            <person name="Kocsube S."/>
            <person name="Kotiranta H."/>
            <person name="LaButti K.M."/>
            <person name="Lechner B.E."/>
            <person name="Liimatainen K."/>
            <person name="Lipzen A."/>
            <person name="Lukacs Z."/>
            <person name="Mihaltcheva S."/>
            <person name="Morgado L.N."/>
            <person name="Niskanen T."/>
            <person name="Noordeloos M.E."/>
            <person name="Ohm R.A."/>
            <person name="Ortiz-Santana B."/>
            <person name="Ovrebo C."/>
            <person name="Racz N."/>
            <person name="Riley R."/>
            <person name="Savchenko A."/>
            <person name="Shiryaev A."/>
            <person name="Soop K."/>
            <person name="Spirin V."/>
            <person name="Szebenyi C."/>
            <person name="Tomsovsky M."/>
            <person name="Tulloss R.E."/>
            <person name="Uehling J."/>
            <person name="Grigoriev I.V."/>
            <person name="Vagvolgyi C."/>
            <person name="Papp T."/>
            <person name="Martin F.M."/>
            <person name="Miettinen O."/>
            <person name="Hibbett D.S."/>
            <person name="Nagy L.G."/>
        </authorList>
    </citation>
    <scope>NUCLEOTIDE SEQUENCE [LARGE SCALE GENOMIC DNA]</scope>
    <source>
        <strain evidence="2 3">CBS 121175</strain>
    </source>
</reference>
<evidence type="ECO:0000313" key="3">
    <source>
        <dbReference type="Proteomes" id="UP000307440"/>
    </source>
</evidence>
<dbReference type="InterPro" id="IPR038586">
    <property type="entry name" value="Tctex-1-like_sf"/>
</dbReference>
<dbReference type="InterPro" id="IPR005334">
    <property type="entry name" value="Tctex-1-like"/>
</dbReference>
<keyword evidence="3" id="KW-1185">Reference proteome</keyword>
<dbReference type="Gene3D" id="3.30.1140.40">
    <property type="entry name" value="Tctex-1"/>
    <property type="match status" value="1"/>
</dbReference>
<dbReference type="OrthoDB" id="10260741at2759"/>
<name>A0A5C3L943_COPMA</name>
<dbReference type="EMBL" id="ML210150">
    <property type="protein sequence ID" value="TFK29290.1"/>
    <property type="molecule type" value="Genomic_DNA"/>
</dbReference>
<dbReference type="AlphaFoldDB" id="A0A5C3L943"/>
<dbReference type="PANTHER" id="PTHR21255">
    <property type="entry name" value="T-COMPLEX-ASSOCIATED-TESTIS-EXPRESSED 1/ DYNEIN LIGHT CHAIN"/>
    <property type="match status" value="1"/>
</dbReference>
<dbReference type="Proteomes" id="UP000307440">
    <property type="component" value="Unassembled WGS sequence"/>
</dbReference>
<dbReference type="CDD" id="cd21449">
    <property type="entry name" value="DLC-like_SF"/>
    <property type="match status" value="1"/>
</dbReference>
<dbReference type="GO" id="GO:0007018">
    <property type="term" value="P:microtubule-based movement"/>
    <property type="evidence" value="ECO:0007669"/>
    <property type="project" value="TreeGrafter"/>
</dbReference>
<dbReference type="GO" id="GO:0005737">
    <property type="term" value="C:cytoplasm"/>
    <property type="evidence" value="ECO:0007669"/>
    <property type="project" value="TreeGrafter"/>
</dbReference>
<organism evidence="2 3">
    <name type="scientific">Coprinopsis marcescibilis</name>
    <name type="common">Agaric fungus</name>
    <name type="synonym">Psathyrella marcescibilis</name>
    <dbReference type="NCBI Taxonomy" id="230819"/>
    <lineage>
        <taxon>Eukaryota</taxon>
        <taxon>Fungi</taxon>
        <taxon>Dikarya</taxon>
        <taxon>Basidiomycota</taxon>
        <taxon>Agaricomycotina</taxon>
        <taxon>Agaricomycetes</taxon>
        <taxon>Agaricomycetidae</taxon>
        <taxon>Agaricales</taxon>
        <taxon>Agaricineae</taxon>
        <taxon>Psathyrellaceae</taxon>
        <taxon>Coprinopsis</taxon>
    </lineage>
</organism>
<dbReference type="PANTHER" id="PTHR21255:SF7">
    <property type="entry name" value="DYNEIN LIGHT CHAIN TCTEX-TYPE PROTEIN 2B"/>
    <property type="match status" value="1"/>
</dbReference>
<sequence>MANKPIGESSGLRSPQTPRSSAASPRPKFDADLLKAYIRKLVSSTLQSKTWPGIKEKEKVKAWNKEIGERVKERMVEIQPRGFKYIVLTQIHENLGQGGRADIACHWEDGDIVAQEMYSNDSLICVCIALAVA</sequence>
<dbReference type="GO" id="GO:0045505">
    <property type="term" value="F:dynein intermediate chain binding"/>
    <property type="evidence" value="ECO:0007669"/>
    <property type="project" value="TreeGrafter"/>
</dbReference>
<feature type="region of interest" description="Disordered" evidence="1">
    <location>
        <begin position="1"/>
        <end position="28"/>
    </location>
</feature>
<proteinExistence type="predicted"/>
<dbReference type="GO" id="GO:0005868">
    <property type="term" value="C:cytoplasmic dynein complex"/>
    <property type="evidence" value="ECO:0007669"/>
    <property type="project" value="TreeGrafter"/>
</dbReference>
<accession>A0A5C3L943</accession>
<dbReference type="STRING" id="230819.A0A5C3L943"/>
<gene>
    <name evidence="2" type="ORF">FA15DRAFT_582428</name>
</gene>
<feature type="compositionally biased region" description="Polar residues" evidence="1">
    <location>
        <begin position="11"/>
        <end position="23"/>
    </location>
</feature>
<protein>
    <submittedName>
        <fullName evidence="2">Uncharacterized protein</fullName>
    </submittedName>
</protein>
<dbReference type="Pfam" id="PF03645">
    <property type="entry name" value="Tctex-1"/>
    <property type="match status" value="1"/>
</dbReference>
<evidence type="ECO:0000256" key="1">
    <source>
        <dbReference type="SAM" id="MobiDB-lite"/>
    </source>
</evidence>
<evidence type="ECO:0000313" key="2">
    <source>
        <dbReference type="EMBL" id="TFK29290.1"/>
    </source>
</evidence>